<keyword evidence="12" id="KW-1185">Reference proteome</keyword>
<name>A0A916XW44_9HYPH</name>
<dbReference type="RefSeq" id="WP_188850387.1">
    <property type="nucleotide sequence ID" value="NZ_BMJJ01000004.1"/>
</dbReference>
<evidence type="ECO:0000256" key="1">
    <source>
        <dbReference type="ARBA" id="ARBA00009521"/>
    </source>
</evidence>
<dbReference type="Pfam" id="PF02530">
    <property type="entry name" value="Porin_2"/>
    <property type="match status" value="1"/>
</dbReference>
<comment type="similarity">
    <text evidence="1 10">Belongs to the alphaproteobacteria porin family.</text>
</comment>
<reference evidence="11" key="1">
    <citation type="journal article" date="2014" name="Int. J. Syst. Evol. Microbiol.">
        <title>Complete genome sequence of Corynebacterium casei LMG S-19264T (=DSM 44701T), isolated from a smear-ripened cheese.</title>
        <authorList>
            <consortium name="US DOE Joint Genome Institute (JGI-PGF)"/>
            <person name="Walter F."/>
            <person name="Albersmeier A."/>
            <person name="Kalinowski J."/>
            <person name="Ruckert C."/>
        </authorList>
    </citation>
    <scope>NUCLEOTIDE SEQUENCE</scope>
    <source>
        <strain evidence="11">CGMCC 1.15493</strain>
    </source>
</reference>
<comment type="subcellular location">
    <subcellularLocation>
        <location evidence="10">Cell outer membrane</location>
        <topology evidence="10">Multi-pass membrane protein</topology>
    </subcellularLocation>
</comment>
<dbReference type="GO" id="GO:0046930">
    <property type="term" value="C:pore complex"/>
    <property type="evidence" value="ECO:0007669"/>
    <property type="project" value="UniProtKB-KW"/>
</dbReference>
<comment type="caution">
    <text evidence="11">The sequence shown here is derived from an EMBL/GenBank/DDBJ whole genome shotgun (WGS) entry which is preliminary data.</text>
</comment>
<comment type="domain">
    <text evidence="10">Consists of 16-stranded beta-barrel sheets, with large surface-exposed loops, that form a transmembrane pore at the center of each barrel. The pore is partially ocluded by a peptide loop that folds into the pore lumen.</text>
</comment>
<organism evidence="11 12">
    <name type="scientific">Aureimonas glaciei</name>
    <dbReference type="NCBI Taxonomy" id="1776957"/>
    <lineage>
        <taxon>Bacteria</taxon>
        <taxon>Pseudomonadati</taxon>
        <taxon>Pseudomonadota</taxon>
        <taxon>Alphaproteobacteria</taxon>
        <taxon>Hyphomicrobiales</taxon>
        <taxon>Aurantimonadaceae</taxon>
        <taxon>Aureimonas</taxon>
    </lineage>
</organism>
<keyword evidence="6 10" id="KW-0406">Ion transport</keyword>
<dbReference type="Proteomes" id="UP000613160">
    <property type="component" value="Unassembled WGS sequence"/>
</dbReference>
<sequence>MNIKSILLGTAAALVAVSGARAADAIVMVEPEPVEYVRVCDVYGTGFFYIPGTETCLKIGGYVRMRLQANDAIDGFEYSNGRNLDGNEDYSFSTRIRTRLNFDVREETELGTLRAYARVQATNSSTAQTNGYGVGNSQYEMDQAFIQLGGLTMGKLDSLWAERDGLLTDADWSVGDISQNRISYTYAANGLSAALSLEDDGDGDFTPDVVGQLAYEGAWGSAYLSGIYDEDAYSTNNYSVIVDGVVYTIDDYDLDNASDGAFALKAGVSLKDMIAAGSVFKVEGHYAFDATEYASLAPGGYLGDTNLGIPSEYQIGAAYQQSFGKLTAILSGIYGQTFDFNVGGVQIDGADYFGVAGNVGYQLTSNFSVLGEVSYRSLDVPAAVGDLDQTRGFIEFKRSF</sequence>
<gene>
    <name evidence="11" type="ORF">GCM10011335_19150</name>
</gene>
<evidence type="ECO:0000256" key="9">
    <source>
        <dbReference type="ARBA" id="ARBA00023237"/>
    </source>
</evidence>
<dbReference type="AlphaFoldDB" id="A0A916XW44"/>
<dbReference type="GO" id="GO:0015288">
    <property type="term" value="F:porin activity"/>
    <property type="evidence" value="ECO:0007669"/>
    <property type="project" value="UniProtKB-KW"/>
</dbReference>
<evidence type="ECO:0000256" key="3">
    <source>
        <dbReference type="ARBA" id="ARBA00022452"/>
    </source>
</evidence>
<reference evidence="11" key="2">
    <citation type="submission" date="2020-09" db="EMBL/GenBank/DDBJ databases">
        <authorList>
            <person name="Sun Q."/>
            <person name="Zhou Y."/>
        </authorList>
    </citation>
    <scope>NUCLEOTIDE SEQUENCE</scope>
    <source>
        <strain evidence="11">CGMCC 1.15493</strain>
    </source>
</reference>
<keyword evidence="2 10" id="KW-0813">Transport</keyword>
<evidence type="ECO:0000256" key="6">
    <source>
        <dbReference type="ARBA" id="ARBA00023065"/>
    </source>
</evidence>
<feature type="chain" id="PRO_5038171165" description="Porin" evidence="10">
    <location>
        <begin position="23"/>
        <end position="400"/>
    </location>
</feature>
<proteinExistence type="inferred from homology"/>
<keyword evidence="8 10" id="KW-0472">Membrane</keyword>
<dbReference type="SUPFAM" id="SSF56935">
    <property type="entry name" value="Porins"/>
    <property type="match status" value="1"/>
</dbReference>
<keyword evidence="5 10" id="KW-0732">Signal</keyword>
<evidence type="ECO:0000256" key="8">
    <source>
        <dbReference type="ARBA" id="ARBA00023136"/>
    </source>
</evidence>
<evidence type="ECO:0000313" key="11">
    <source>
        <dbReference type="EMBL" id="GGD16546.1"/>
    </source>
</evidence>
<keyword evidence="4 10" id="KW-0812">Transmembrane</keyword>
<dbReference type="EMBL" id="BMJJ01000004">
    <property type="protein sequence ID" value="GGD16546.1"/>
    <property type="molecule type" value="Genomic_DNA"/>
</dbReference>
<evidence type="ECO:0000256" key="7">
    <source>
        <dbReference type="ARBA" id="ARBA00023114"/>
    </source>
</evidence>
<feature type="signal peptide" evidence="10">
    <location>
        <begin position="1"/>
        <end position="22"/>
    </location>
</feature>
<dbReference type="InterPro" id="IPR003684">
    <property type="entry name" value="Porin_alphabac"/>
</dbReference>
<evidence type="ECO:0000256" key="5">
    <source>
        <dbReference type="ARBA" id="ARBA00022729"/>
    </source>
</evidence>
<evidence type="ECO:0000256" key="4">
    <source>
        <dbReference type="ARBA" id="ARBA00022692"/>
    </source>
</evidence>
<evidence type="ECO:0000313" key="12">
    <source>
        <dbReference type="Proteomes" id="UP000613160"/>
    </source>
</evidence>
<keyword evidence="3 10" id="KW-1134">Transmembrane beta strand</keyword>
<keyword evidence="9 10" id="KW-0998">Cell outer membrane</keyword>
<accession>A0A916XW44</accession>
<dbReference type="GO" id="GO:0009279">
    <property type="term" value="C:cell outer membrane"/>
    <property type="evidence" value="ECO:0007669"/>
    <property type="project" value="UniProtKB-SubCell"/>
</dbReference>
<keyword evidence="7 10" id="KW-0626">Porin</keyword>
<comment type="function">
    <text evidence="10">Forms passive diffusion pores that allow small molecular weight hydrophilic materials across the outer membrane.</text>
</comment>
<evidence type="ECO:0000256" key="2">
    <source>
        <dbReference type="ARBA" id="ARBA00022448"/>
    </source>
</evidence>
<evidence type="ECO:0000256" key="10">
    <source>
        <dbReference type="RuleBase" id="RU364005"/>
    </source>
</evidence>
<protein>
    <recommendedName>
        <fullName evidence="10">Porin</fullName>
    </recommendedName>
</protein>
<dbReference type="GO" id="GO:0006811">
    <property type="term" value="P:monoatomic ion transport"/>
    <property type="evidence" value="ECO:0007669"/>
    <property type="project" value="UniProtKB-KW"/>
</dbReference>